<evidence type="ECO:0000256" key="5">
    <source>
        <dbReference type="ARBA" id="ARBA00023004"/>
    </source>
</evidence>
<dbReference type="InterPro" id="IPR036329">
    <property type="entry name" value="Aro-AA_hydroxylase_C_sf"/>
</dbReference>
<organism evidence="10 11">
    <name type="scientific">Parastrongyloides trichosuri</name>
    <name type="common">Possum-specific nematode worm</name>
    <dbReference type="NCBI Taxonomy" id="131310"/>
    <lineage>
        <taxon>Eukaryota</taxon>
        <taxon>Metazoa</taxon>
        <taxon>Ecdysozoa</taxon>
        <taxon>Nematoda</taxon>
        <taxon>Chromadorea</taxon>
        <taxon>Rhabditida</taxon>
        <taxon>Tylenchina</taxon>
        <taxon>Panagrolaimomorpha</taxon>
        <taxon>Strongyloidoidea</taxon>
        <taxon>Strongyloididae</taxon>
        <taxon>Parastrongyloides</taxon>
    </lineage>
</organism>
<comment type="cofactor">
    <cofactor evidence="1 8">
        <name>Fe(2+)</name>
        <dbReference type="ChEBI" id="CHEBI:29033"/>
    </cofactor>
</comment>
<evidence type="ECO:0000256" key="3">
    <source>
        <dbReference type="ARBA" id="ARBA00022723"/>
    </source>
</evidence>
<keyword evidence="3 7" id="KW-0479">Metal-binding</keyword>
<feature type="domain" description="Biopterin-dependent aromatic amino acid hydroxylase family profile" evidence="9">
    <location>
        <begin position="164"/>
        <end position="510"/>
    </location>
</feature>
<dbReference type="PANTHER" id="PTHR11473:SF15">
    <property type="entry name" value="TYROSINE 3-MONOOXYGENASE"/>
    <property type="match status" value="1"/>
</dbReference>
<evidence type="ECO:0000256" key="4">
    <source>
        <dbReference type="ARBA" id="ARBA00023002"/>
    </source>
</evidence>
<dbReference type="Gene3D" id="1.10.800.10">
    <property type="entry name" value="Aromatic amino acid hydroxylase"/>
    <property type="match status" value="1"/>
</dbReference>
<evidence type="ECO:0000313" key="11">
    <source>
        <dbReference type="WBParaSite" id="PTRK_0000627500.1"/>
    </source>
</evidence>
<evidence type="ECO:0000256" key="8">
    <source>
        <dbReference type="PIRSR" id="PIRSR601273-2"/>
    </source>
</evidence>
<feature type="binding site" evidence="7">
    <location>
        <position position="388"/>
    </location>
    <ligand>
        <name>Fe cation</name>
        <dbReference type="ChEBI" id="CHEBI:24875"/>
    </ligand>
</feature>
<dbReference type="PRINTS" id="PR00372">
    <property type="entry name" value="FYWHYDRXLASE"/>
</dbReference>
<name>A0A0N4ZEU2_PARTI</name>
<accession>A0A0N4ZEU2</accession>
<dbReference type="GO" id="GO:0005737">
    <property type="term" value="C:cytoplasm"/>
    <property type="evidence" value="ECO:0007669"/>
    <property type="project" value="TreeGrafter"/>
</dbReference>
<dbReference type="InterPro" id="IPR019774">
    <property type="entry name" value="Aromatic-AA_hydroxylase_C"/>
</dbReference>
<dbReference type="InterPro" id="IPR001273">
    <property type="entry name" value="ArAA_hydroxylase"/>
</dbReference>
<feature type="binding site" evidence="7">
    <location>
        <position position="348"/>
    </location>
    <ligand>
        <name>Fe cation</name>
        <dbReference type="ChEBI" id="CHEBI:24875"/>
    </ligand>
</feature>
<feature type="binding site" evidence="7">
    <location>
        <position position="343"/>
    </location>
    <ligand>
        <name>Fe cation</name>
        <dbReference type="ChEBI" id="CHEBI:24875"/>
    </ligand>
</feature>
<dbReference type="Pfam" id="PF00351">
    <property type="entry name" value="Biopterin_H"/>
    <property type="match status" value="1"/>
</dbReference>
<evidence type="ECO:0000256" key="7">
    <source>
        <dbReference type="PIRSR" id="PIRSR000336-1"/>
    </source>
</evidence>
<dbReference type="PROSITE" id="PS51410">
    <property type="entry name" value="BH4_AAA_HYDROXYL_2"/>
    <property type="match status" value="1"/>
</dbReference>
<dbReference type="AlphaFoldDB" id="A0A0N4ZEU2"/>
<protein>
    <submittedName>
        <fullName evidence="11">BH4_AAA_HYDROXYL_2 domain-containing protein</fullName>
    </submittedName>
</protein>
<dbReference type="InterPro" id="IPR019773">
    <property type="entry name" value="Tyrosine_3-monooxygenase-like"/>
</dbReference>
<sequence>MNNQEETTTKKRPPLAKLDTLVRQASQERITNEGLQRKNTIRSRQFFEKTENKNFFEKLTDDSVLCINASPSSGEFKLAIIFSPSNLSTTFLTTIVSQFSFHGINITHLETRPIFRICSDSSSPSNSSNNNNIIEVLIECSVTKKKLLLAVCAILENEEINKIQLKRLTENPLITVPWFPKHISELDRCMHVVTKYEPTEDPRHPGYGDTVYIDRRKQLNDIANNYKWGDKLPFIKYTEEENETWRLCYVNLKEYRQSHTCKEYRENIKAMEDAGVIKENVIPQLSDLNNFLFKKTGFQLRPCGGLLSARDFLASLAFRVFQATQYLRHPKSPHHSPEPDVIHEYLGHVPMFSDPWIAKMSQEIGLLSLGASDEEIEKLATIYWFVIEFGLCYEDGKYKAIGAGLISAFGELQHACSNVPKHEDFNPEIVGVTSYDDSDYQVVYFVTSNLKMAFEKIKEYAKDFKKPFTLTYNPYTQSIDVLSERENIENKITDLKNYLNELSFYLDKRDGHNK</sequence>
<dbReference type="WBParaSite" id="PTRK_0000627500.1">
    <property type="protein sequence ID" value="PTRK_0000627500.1"/>
    <property type="gene ID" value="PTRK_0000627500"/>
</dbReference>
<keyword evidence="5 7" id="KW-0408">Iron</keyword>
<dbReference type="PANTHER" id="PTHR11473">
    <property type="entry name" value="AROMATIC AMINO ACID HYDROXYLASE"/>
    <property type="match status" value="1"/>
</dbReference>
<dbReference type="InterPro" id="IPR036951">
    <property type="entry name" value="ArAA_hydroxylase_sf"/>
</dbReference>
<comment type="similarity">
    <text evidence="2">Belongs to the biopterin-dependent aromatic amino acid hydroxylase family.</text>
</comment>
<keyword evidence="10" id="KW-1185">Reference proteome</keyword>
<evidence type="ECO:0000256" key="6">
    <source>
        <dbReference type="ARBA" id="ARBA00023033"/>
    </source>
</evidence>
<dbReference type="Proteomes" id="UP000038045">
    <property type="component" value="Unplaced"/>
</dbReference>
<dbReference type="PIRSF" id="PIRSF000336">
    <property type="entry name" value="TH"/>
    <property type="match status" value="1"/>
</dbReference>
<dbReference type="SUPFAM" id="SSF56534">
    <property type="entry name" value="Aromatic aminoacid monoxygenases, catalytic and oligomerization domains"/>
    <property type="match status" value="1"/>
</dbReference>
<dbReference type="GO" id="GO:0043204">
    <property type="term" value="C:perikaryon"/>
    <property type="evidence" value="ECO:0007669"/>
    <property type="project" value="TreeGrafter"/>
</dbReference>
<reference evidence="11" key="1">
    <citation type="submission" date="2017-02" db="UniProtKB">
        <authorList>
            <consortium name="WormBaseParasite"/>
        </authorList>
    </citation>
    <scope>IDENTIFICATION</scope>
</reference>
<dbReference type="GO" id="GO:0004511">
    <property type="term" value="F:tyrosine 3-monooxygenase activity"/>
    <property type="evidence" value="ECO:0007669"/>
    <property type="project" value="TreeGrafter"/>
</dbReference>
<dbReference type="GO" id="GO:0005506">
    <property type="term" value="F:iron ion binding"/>
    <property type="evidence" value="ECO:0007669"/>
    <property type="project" value="InterPro"/>
</dbReference>
<keyword evidence="6" id="KW-0503">Monooxygenase</keyword>
<evidence type="ECO:0000313" key="10">
    <source>
        <dbReference type="Proteomes" id="UP000038045"/>
    </source>
</evidence>
<evidence type="ECO:0000256" key="1">
    <source>
        <dbReference type="ARBA" id="ARBA00001954"/>
    </source>
</evidence>
<evidence type="ECO:0000259" key="9">
    <source>
        <dbReference type="PROSITE" id="PS51410"/>
    </source>
</evidence>
<keyword evidence="4" id="KW-0560">Oxidoreductase</keyword>
<proteinExistence type="inferred from homology"/>
<dbReference type="GO" id="GO:0030424">
    <property type="term" value="C:axon"/>
    <property type="evidence" value="ECO:0007669"/>
    <property type="project" value="TreeGrafter"/>
</dbReference>
<evidence type="ECO:0000256" key="2">
    <source>
        <dbReference type="ARBA" id="ARBA00009712"/>
    </source>
</evidence>
<dbReference type="STRING" id="131310.A0A0N4ZEU2"/>
<dbReference type="GO" id="GO:0006585">
    <property type="term" value="P:dopamine biosynthetic process from tyrosine"/>
    <property type="evidence" value="ECO:0007669"/>
    <property type="project" value="TreeGrafter"/>
</dbReference>